<comment type="caution">
    <text evidence="2">The sequence shown here is derived from an EMBL/GenBank/DDBJ whole genome shotgun (WGS) entry which is preliminary data.</text>
</comment>
<keyword evidence="3" id="KW-1185">Reference proteome</keyword>
<proteinExistence type="predicted"/>
<sequence length="374" mass="41551">MATPARPQKRHRGILLWFVIIVLGPVAAAAFYLYTIAQDQYASTVGFTVRAEETASATDLLGGIGSVLGGGGSNDAEILYEYVRSQEIVKLVDEAVDLRAKWSVEHSSDPLMTFDPDGTIEDLTDFWARMVRVHFDAGSGLMQLRVKAFNADDAKVIAEEVFAQSSAMINELSQQAREDATSYAREDLTRAEDAVRNARENLTTFRLSNQIVDPSADIQSQMGLLTNLQNQLAEALIEFDLVSLNTQTNDPRLTQAQRRIDVIQERIDAEREKFGAQGQGPGGSSYADTIADFERLTADREFAERTYVAARTAYDAALAEAQRQSRYLAAYVRPTLAEKAEYPQRELIVGIVALFAFLIWAISSLVFYAVRDRR</sequence>
<dbReference type="EMBL" id="JAATOP010000014">
    <property type="protein sequence ID" value="NIY73838.1"/>
    <property type="molecule type" value="Genomic_DNA"/>
</dbReference>
<accession>A0ABX0W0H5</accession>
<name>A0ABX0W0H5_9RHOB</name>
<keyword evidence="1" id="KW-0812">Transmembrane</keyword>
<dbReference type="InterPro" id="IPR050445">
    <property type="entry name" value="Bact_polysacc_biosynth/exp"/>
</dbReference>
<dbReference type="PANTHER" id="PTHR32309">
    <property type="entry name" value="TYROSINE-PROTEIN KINASE"/>
    <property type="match status" value="1"/>
</dbReference>
<evidence type="ECO:0000313" key="2">
    <source>
        <dbReference type="EMBL" id="NIY73838.1"/>
    </source>
</evidence>
<gene>
    <name evidence="2" type="ORF">HCZ30_15515</name>
</gene>
<feature type="transmembrane region" description="Helical" evidence="1">
    <location>
        <begin position="347"/>
        <end position="370"/>
    </location>
</feature>
<keyword evidence="1" id="KW-0472">Membrane</keyword>
<dbReference type="PANTHER" id="PTHR32309:SF13">
    <property type="entry name" value="FERRIC ENTEROBACTIN TRANSPORT PROTEIN FEPE"/>
    <property type="match status" value="1"/>
</dbReference>
<evidence type="ECO:0000313" key="3">
    <source>
        <dbReference type="Proteomes" id="UP000709466"/>
    </source>
</evidence>
<organism evidence="2 3">
    <name type="scientific">Marivivens donghaensis</name>
    <dbReference type="NCBI Taxonomy" id="1699413"/>
    <lineage>
        <taxon>Bacteria</taxon>
        <taxon>Pseudomonadati</taxon>
        <taxon>Pseudomonadota</taxon>
        <taxon>Alphaproteobacteria</taxon>
        <taxon>Rhodobacterales</taxon>
        <taxon>Paracoccaceae</taxon>
        <taxon>Marivivens group</taxon>
        <taxon>Marivivens</taxon>
    </lineage>
</organism>
<reference evidence="2 3" key="1">
    <citation type="submission" date="2020-03" db="EMBL/GenBank/DDBJ databases">
        <title>Bacterial isolates of synthetic phycosphere.</title>
        <authorList>
            <person name="Fu H."/>
            <person name="Moran M.A."/>
        </authorList>
    </citation>
    <scope>NUCLEOTIDE SEQUENCE [LARGE SCALE GENOMIC DNA]</scope>
    <source>
        <strain evidence="2 3">HF1</strain>
    </source>
</reference>
<dbReference type="Proteomes" id="UP000709466">
    <property type="component" value="Unassembled WGS sequence"/>
</dbReference>
<feature type="transmembrane region" description="Helical" evidence="1">
    <location>
        <begin position="14"/>
        <end position="34"/>
    </location>
</feature>
<keyword evidence="1" id="KW-1133">Transmembrane helix</keyword>
<keyword evidence="2" id="KW-0813">Transport</keyword>
<keyword evidence="2" id="KW-0762">Sugar transport</keyword>
<protein>
    <submittedName>
        <fullName evidence="2">Sugar transporter</fullName>
    </submittedName>
</protein>
<evidence type="ECO:0000256" key="1">
    <source>
        <dbReference type="SAM" id="Phobius"/>
    </source>
</evidence>